<dbReference type="AlphaFoldDB" id="A0A1R3SZJ0"/>
<sequence length="595" mass="66290">MNKQSIGKEKNSNYIQRILKIMRITVFLFFFCIVFSHAATSHSQEAKLSLHLKSTTIKEACKEIEKQSGLVFVFADNTEDATEKKVNIRVSSRSISNIMDNLLSDTGLEYRILDKQVVLYKEEKKIDVSEIRTIILEEKVQQQKKTITGKVRDNNSEAIIGANIMEKGTTNGTVTDIDGNFTLSVENNAVLHVSYIGYITQDIPTTGRTILEIVLQEDLKSLDEVVVVAFGKMKKEAFTGSAGVMKSDDLVKAQVSNPASALAGRVAGVQLSNSSSQLGSSPSITIRGFGSISSDTEPLIVVDGMPFDGDLNLINSSDIESMTVLKDAASNALYGARGANGVIMITTKRGTSGDAKITFDSKWASESSRYSAKNRLFPSPERWIQGHPFCFRRSLPGVAAPGRGRRLFRFSNDNIARYFKFLLRRCHLFHRYNFRRGGYAHRLTLHLHHHVAPHHIFHFRSLIAPYAHLAAFIAQKFHLSEIFHLHLSQQLVCQALDIHPQRIDCPGLLIMFTALLVQVDFPVIVPFDDLQRVGGVILSHHLHRYCCLDCLPLAPLIEIGDDLHLHAHCLGSGAYDSLLDGVSSLASIRLQLFYR</sequence>
<dbReference type="PANTHER" id="PTHR30069">
    <property type="entry name" value="TONB-DEPENDENT OUTER MEMBRANE RECEPTOR"/>
    <property type="match status" value="1"/>
</dbReference>
<protein>
    <submittedName>
        <fullName evidence="7">SusC/RagA family</fullName>
    </submittedName>
</protein>
<dbReference type="Gene3D" id="2.170.130.10">
    <property type="entry name" value="TonB-dependent receptor, plug domain"/>
    <property type="match status" value="1"/>
</dbReference>
<dbReference type="InterPro" id="IPR012910">
    <property type="entry name" value="Plug_dom"/>
</dbReference>
<keyword evidence="4 5" id="KW-0998">Cell outer membrane</keyword>
<dbReference type="SMART" id="SM00965">
    <property type="entry name" value="STN"/>
    <property type="match status" value="1"/>
</dbReference>
<dbReference type="InterPro" id="IPR011662">
    <property type="entry name" value="Secretin/TonB_short_N"/>
</dbReference>
<dbReference type="Proteomes" id="UP000187464">
    <property type="component" value="Chromosome I"/>
</dbReference>
<dbReference type="KEGG" id="psac:PSM36_0469"/>
<comment type="subcellular location">
    <subcellularLocation>
        <location evidence="5">Cell outer membrane</location>
        <topology evidence="5">Multi-pass membrane protein</topology>
    </subcellularLocation>
</comment>
<keyword evidence="1 5" id="KW-0813">Transport</keyword>
<organism evidence="7 8">
    <name type="scientific">Proteiniphilum saccharofermentans</name>
    <dbReference type="NCBI Taxonomy" id="1642647"/>
    <lineage>
        <taxon>Bacteria</taxon>
        <taxon>Pseudomonadati</taxon>
        <taxon>Bacteroidota</taxon>
        <taxon>Bacteroidia</taxon>
        <taxon>Bacteroidales</taxon>
        <taxon>Dysgonomonadaceae</taxon>
        <taxon>Proteiniphilum</taxon>
    </lineage>
</organism>
<dbReference type="InterPro" id="IPR023997">
    <property type="entry name" value="TonB-dep_OMP_SusC/RagA_CS"/>
</dbReference>
<keyword evidence="3 5" id="KW-0472">Membrane</keyword>
<feature type="domain" description="Secretin/TonB short N-terminal" evidence="6">
    <location>
        <begin position="70"/>
        <end position="122"/>
    </location>
</feature>
<dbReference type="GO" id="GO:0015344">
    <property type="term" value="F:siderophore uptake transmembrane transporter activity"/>
    <property type="evidence" value="ECO:0007669"/>
    <property type="project" value="TreeGrafter"/>
</dbReference>
<evidence type="ECO:0000256" key="3">
    <source>
        <dbReference type="ARBA" id="ARBA00023136"/>
    </source>
</evidence>
<accession>A0A1R3SZJ0</accession>
<name>A0A1R3SZJ0_9BACT</name>
<dbReference type="Gene3D" id="3.55.50.30">
    <property type="match status" value="1"/>
</dbReference>
<dbReference type="InterPro" id="IPR039426">
    <property type="entry name" value="TonB-dep_rcpt-like"/>
</dbReference>
<dbReference type="Gene3D" id="2.60.40.1120">
    <property type="entry name" value="Carboxypeptidase-like, regulatory domain"/>
    <property type="match status" value="1"/>
</dbReference>
<dbReference type="NCBIfam" id="TIGR04057">
    <property type="entry name" value="SusC_RagA_signa"/>
    <property type="match status" value="1"/>
</dbReference>
<dbReference type="Pfam" id="PF13715">
    <property type="entry name" value="CarbopepD_reg_2"/>
    <property type="match status" value="1"/>
</dbReference>
<dbReference type="GO" id="GO:0044718">
    <property type="term" value="P:siderophore transmembrane transport"/>
    <property type="evidence" value="ECO:0007669"/>
    <property type="project" value="TreeGrafter"/>
</dbReference>
<dbReference type="STRING" id="1642647.PSM36_0469"/>
<dbReference type="InterPro" id="IPR008969">
    <property type="entry name" value="CarboxyPept-like_regulatory"/>
</dbReference>
<evidence type="ECO:0000256" key="2">
    <source>
        <dbReference type="ARBA" id="ARBA00022729"/>
    </source>
</evidence>
<evidence type="ECO:0000313" key="7">
    <source>
        <dbReference type="EMBL" id="SCD19299.1"/>
    </source>
</evidence>
<dbReference type="SUPFAM" id="SSF56935">
    <property type="entry name" value="Porins"/>
    <property type="match status" value="1"/>
</dbReference>
<evidence type="ECO:0000259" key="6">
    <source>
        <dbReference type="SMART" id="SM00965"/>
    </source>
</evidence>
<keyword evidence="5" id="KW-0812">Transmembrane</keyword>
<proteinExistence type="inferred from homology"/>
<keyword evidence="5" id="KW-1134">Transmembrane beta strand</keyword>
<dbReference type="EMBL" id="LT605205">
    <property type="protein sequence ID" value="SCD19299.1"/>
    <property type="molecule type" value="Genomic_DNA"/>
</dbReference>
<dbReference type="GO" id="GO:0009279">
    <property type="term" value="C:cell outer membrane"/>
    <property type="evidence" value="ECO:0007669"/>
    <property type="project" value="UniProtKB-SubCell"/>
</dbReference>
<dbReference type="PANTHER" id="PTHR30069:SF29">
    <property type="entry name" value="HEMOGLOBIN AND HEMOGLOBIN-HAPTOGLOBIN-BINDING PROTEIN 1-RELATED"/>
    <property type="match status" value="1"/>
</dbReference>
<reference evidence="7 8" key="1">
    <citation type="submission" date="2016-08" db="EMBL/GenBank/DDBJ databases">
        <authorList>
            <person name="Seilhamer J.J."/>
        </authorList>
    </citation>
    <scope>NUCLEOTIDE SEQUENCE [LARGE SCALE GENOMIC DNA]</scope>
    <source>
        <strain evidence="7">M3/6</strain>
    </source>
</reference>
<dbReference type="Pfam" id="PF07715">
    <property type="entry name" value="Plug"/>
    <property type="match status" value="1"/>
</dbReference>
<dbReference type="FunFam" id="2.60.40.1120:FF:000003">
    <property type="entry name" value="Outer membrane protein Omp121"/>
    <property type="match status" value="1"/>
</dbReference>
<dbReference type="InterPro" id="IPR037066">
    <property type="entry name" value="Plug_dom_sf"/>
</dbReference>
<evidence type="ECO:0000256" key="1">
    <source>
        <dbReference type="ARBA" id="ARBA00022448"/>
    </source>
</evidence>
<keyword evidence="2" id="KW-0732">Signal</keyword>
<gene>
    <name evidence="7" type="ORF">PSM36_0469</name>
</gene>
<dbReference type="SUPFAM" id="SSF49464">
    <property type="entry name" value="Carboxypeptidase regulatory domain-like"/>
    <property type="match status" value="1"/>
</dbReference>
<evidence type="ECO:0000313" key="8">
    <source>
        <dbReference type="Proteomes" id="UP000187464"/>
    </source>
</evidence>
<evidence type="ECO:0000256" key="5">
    <source>
        <dbReference type="PROSITE-ProRule" id="PRU01360"/>
    </source>
</evidence>
<dbReference type="PROSITE" id="PS52016">
    <property type="entry name" value="TONB_DEPENDENT_REC_3"/>
    <property type="match status" value="1"/>
</dbReference>
<keyword evidence="8" id="KW-1185">Reference proteome</keyword>
<comment type="similarity">
    <text evidence="5">Belongs to the TonB-dependent receptor family.</text>
</comment>
<evidence type="ECO:0000256" key="4">
    <source>
        <dbReference type="ARBA" id="ARBA00023237"/>
    </source>
</evidence>